<protein>
    <submittedName>
        <fullName evidence="2">Glucose-1-phosphate thymidylyltransferase</fullName>
        <ecNumber evidence="2">2.7.7.24</ecNumber>
    </submittedName>
</protein>
<dbReference type="InterPro" id="IPR005908">
    <property type="entry name" value="G1P_thy_trans_l"/>
</dbReference>
<dbReference type="Proteomes" id="UP000798488">
    <property type="component" value="Unassembled WGS sequence"/>
</dbReference>
<dbReference type="OrthoDB" id="9803871at2"/>
<name>A0A9D2WQX2_9FIRM</name>
<dbReference type="Pfam" id="PF00483">
    <property type="entry name" value="NTP_transferase"/>
    <property type="match status" value="1"/>
</dbReference>
<dbReference type="PANTHER" id="PTHR42883:SF2">
    <property type="entry name" value="THYMIDYLYLTRANSFERASE"/>
    <property type="match status" value="1"/>
</dbReference>
<organism evidence="2 3">
    <name type="scientific">Sporotomaculum syntrophicum</name>
    <dbReference type="NCBI Taxonomy" id="182264"/>
    <lineage>
        <taxon>Bacteria</taxon>
        <taxon>Bacillati</taxon>
        <taxon>Bacillota</taxon>
        <taxon>Clostridia</taxon>
        <taxon>Eubacteriales</taxon>
        <taxon>Desulfallaceae</taxon>
        <taxon>Sporotomaculum</taxon>
    </lineage>
</organism>
<evidence type="ECO:0000259" key="1">
    <source>
        <dbReference type="Pfam" id="PF00483"/>
    </source>
</evidence>
<dbReference type="InterPro" id="IPR005835">
    <property type="entry name" value="NTP_transferase_dom"/>
</dbReference>
<evidence type="ECO:0000313" key="2">
    <source>
        <dbReference type="EMBL" id="KAF1085935.1"/>
    </source>
</evidence>
<gene>
    <name evidence="2" type="primary">rmlA</name>
    <name evidence="2" type="ORF">SPSYN_00672</name>
</gene>
<dbReference type="GO" id="GO:0008879">
    <property type="term" value="F:glucose-1-phosphate thymidylyltransferase activity"/>
    <property type="evidence" value="ECO:0007669"/>
    <property type="project" value="UniProtKB-EC"/>
</dbReference>
<reference evidence="2" key="1">
    <citation type="submission" date="2016-02" db="EMBL/GenBank/DDBJ databases">
        <title>Draft Genome Sequence of Sporotomaculum syntrophicum Strain FB, a Syntrophic Benzoate Degrader.</title>
        <authorList>
            <person name="Nobu M.K."/>
            <person name="Narihiro T."/>
            <person name="Qiu Y.-L."/>
            <person name="Ohashi A."/>
            <person name="Liu W.-T."/>
            <person name="Yuji S."/>
        </authorList>
    </citation>
    <scope>NUCLEOTIDE SEQUENCE</scope>
    <source>
        <strain evidence="2">FB</strain>
    </source>
</reference>
<dbReference type="SUPFAM" id="SSF53448">
    <property type="entry name" value="Nucleotide-diphospho-sugar transferases"/>
    <property type="match status" value="1"/>
</dbReference>
<comment type="caution">
    <text evidence="2">The sequence shown here is derived from an EMBL/GenBank/DDBJ whole genome shotgun (WGS) entry which is preliminary data.</text>
</comment>
<keyword evidence="3" id="KW-1185">Reference proteome</keyword>
<evidence type="ECO:0000313" key="3">
    <source>
        <dbReference type="Proteomes" id="UP000798488"/>
    </source>
</evidence>
<proteinExistence type="predicted"/>
<dbReference type="CDD" id="cd04189">
    <property type="entry name" value="G1P_TT_long"/>
    <property type="match status" value="1"/>
</dbReference>
<dbReference type="NCBIfam" id="TIGR01208">
    <property type="entry name" value="rmlA_long"/>
    <property type="match status" value="1"/>
</dbReference>
<accession>A0A9D2WQX2</accession>
<feature type="domain" description="Nucleotidyl transferase" evidence="1">
    <location>
        <begin position="2"/>
        <end position="236"/>
    </location>
</feature>
<dbReference type="InterPro" id="IPR029044">
    <property type="entry name" value="Nucleotide-diphossugar_trans"/>
</dbReference>
<dbReference type="AlphaFoldDB" id="A0A9D2WQX2"/>
<dbReference type="RefSeq" id="WP_161821089.1">
    <property type="nucleotide sequence ID" value="NZ_LSRS01000002.1"/>
</dbReference>
<dbReference type="Gene3D" id="3.90.550.10">
    <property type="entry name" value="Spore Coat Polysaccharide Biosynthesis Protein SpsA, Chain A"/>
    <property type="match status" value="1"/>
</dbReference>
<dbReference type="EMBL" id="LSRS01000002">
    <property type="protein sequence ID" value="KAF1085935.1"/>
    <property type="molecule type" value="Genomic_DNA"/>
</dbReference>
<dbReference type="PANTHER" id="PTHR42883">
    <property type="entry name" value="GLUCOSE-1-PHOSPHATE THYMIDYLTRANSFERASE"/>
    <property type="match status" value="1"/>
</dbReference>
<sequence>MKALILSGGKGTRLRPLTHTTAKQLIPVANKPIIFFVIEQIIDAGITDIGVIISPETGDKVRQLVGNGKRWGANITYILQSEPLGLAHAVKTARGFLGQEPFLMFLGDNLVQGGVKHLVNNFIQTNIDAIIQLKEVEHPQQFGVAVLGEDDQIIKLVEKPKTPLSNLALIGVYLFKSSIFTAIDQINPSWRNELEITDAIQKLIDLGYRVEARRLEGWWLDTGKKDDILEANRVVLDEYIRRENKGSADHMSKIFGRVEVGINSQITNSTIRGPVCIDEGVIIKDSFIGPFTTIGKNCICEKIGVEHSVILDNCHLYNVERIEDSLIGYNAQVKKGGAQGQAVRLFVGDDSQVMV</sequence>
<keyword evidence="2" id="KW-0548">Nucleotidyltransferase</keyword>
<keyword evidence="2" id="KW-0808">Transferase</keyword>
<dbReference type="EC" id="2.7.7.24" evidence="2"/>